<sequence length="129" mass="13242">MSPAANISARSATANNASMRWMTTAASRTRTSASPGTDDGLGGTRMPCAVSRASCCARRCSAFGGDGTCASSSMAGSPWLISTRPCGSRTLPSARKHTALVCSAHCASATNAASSTSKVKCRCTCRIRW</sequence>
<organism evidence="1">
    <name type="scientific">Xanthomonas oryzae pv. oryzae</name>
    <dbReference type="NCBI Taxonomy" id="64187"/>
    <lineage>
        <taxon>Bacteria</taxon>
        <taxon>Pseudomonadati</taxon>
        <taxon>Pseudomonadota</taxon>
        <taxon>Gammaproteobacteria</taxon>
        <taxon>Lysobacterales</taxon>
        <taxon>Lysobacteraceae</taxon>
        <taxon>Xanthomonas</taxon>
    </lineage>
</organism>
<reference evidence="1" key="1">
    <citation type="submission" date="2015-01" db="EMBL/GenBank/DDBJ databases">
        <title>Population genomics of rice bacterial leaf blight strains from India.</title>
        <authorList>
            <person name="Midha S."/>
            <person name="Anil M.G."/>
            <person name="Mishra D."/>
            <person name="Brahma K."/>
            <person name="Laha G.S."/>
            <person name="Sundaram R.M."/>
            <person name="Sonti R.V."/>
            <person name="Patil P.B."/>
        </authorList>
    </citation>
    <scope>NUCLEOTIDE SEQUENCE</scope>
    <source>
        <strain evidence="1">BXO512</strain>
    </source>
</reference>
<protein>
    <submittedName>
        <fullName evidence="1">Uncharacterized protein</fullName>
    </submittedName>
</protein>
<proteinExistence type="predicted"/>
<accession>A0A854CLF7</accession>
<comment type="caution">
    <text evidence="1">The sequence shown here is derived from an EMBL/GenBank/DDBJ whole genome shotgun (WGS) entry which is preliminary data.</text>
</comment>
<name>A0A854CLF7_XANOO</name>
<evidence type="ECO:0000313" key="1">
    <source>
        <dbReference type="EMBL" id="OLG91865.1"/>
    </source>
</evidence>
<dbReference type="AlphaFoldDB" id="A0A854CLF7"/>
<gene>
    <name evidence="1" type="ORF">BXO512_09395</name>
</gene>
<dbReference type="EMBL" id="JXEA01000109">
    <property type="protein sequence ID" value="OLG91865.1"/>
    <property type="molecule type" value="Genomic_DNA"/>
</dbReference>